<comment type="function">
    <text evidence="3">NDH-1 shuttles electrons from NADH, via FMN and iron-sulfur (Fe-S) centers, to quinones in the respiratory chain. The immediate electron acceptor for the enzyme in this species is believed to be ubiquinone. Couples the redox reaction to proton translocation (for every two electrons transferred, four hydrogen ions are translocated across the cytoplasmic membrane), and thus conserves the redox energy in a proton gradient.</text>
</comment>
<comment type="subunit">
    <text evidence="3">NDH-1 is composed of 14 different subunits. Subunits NuoB, C, D, E, F, and G constitute the peripheral sector of the complex.</text>
</comment>
<dbReference type="InterPro" id="IPR010218">
    <property type="entry name" value="NADH_DH_suC"/>
</dbReference>
<dbReference type="SUPFAM" id="SSF143243">
    <property type="entry name" value="Nqo5-like"/>
    <property type="match status" value="1"/>
</dbReference>
<dbReference type="GO" id="GO:0005886">
    <property type="term" value="C:plasma membrane"/>
    <property type="evidence" value="ECO:0007669"/>
    <property type="project" value="UniProtKB-SubCell"/>
</dbReference>
<comment type="similarity">
    <text evidence="1 3 4">Belongs to the complex I 30 kDa subunit family.</text>
</comment>
<dbReference type="PANTHER" id="PTHR10884:SF14">
    <property type="entry name" value="NADH DEHYDROGENASE [UBIQUINONE] IRON-SULFUR PROTEIN 3, MITOCHONDRIAL"/>
    <property type="match status" value="1"/>
</dbReference>
<dbReference type="InterPro" id="IPR020396">
    <property type="entry name" value="NADH_UbQ_OxRdtase_CS"/>
</dbReference>
<dbReference type="HAMAP" id="MF_01357">
    <property type="entry name" value="NDH1_NuoC"/>
    <property type="match status" value="1"/>
</dbReference>
<dbReference type="GO" id="GO:0048038">
    <property type="term" value="F:quinone binding"/>
    <property type="evidence" value="ECO:0007669"/>
    <property type="project" value="UniProtKB-KW"/>
</dbReference>
<organism evidence="7 8">
    <name type="scientific">Amphiplicatus metriothermophilus</name>
    <dbReference type="NCBI Taxonomy" id="1519374"/>
    <lineage>
        <taxon>Bacteria</taxon>
        <taxon>Pseudomonadati</taxon>
        <taxon>Pseudomonadota</taxon>
        <taxon>Alphaproteobacteria</taxon>
        <taxon>Parvularculales</taxon>
        <taxon>Parvularculaceae</taxon>
        <taxon>Amphiplicatus</taxon>
    </lineage>
</organism>
<accession>A0A239PVQ7</accession>
<evidence type="ECO:0000313" key="7">
    <source>
        <dbReference type="EMBL" id="SNT74198.1"/>
    </source>
</evidence>
<gene>
    <name evidence="3" type="primary">nuoC</name>
    <name evidence="7" type="ORF">SAMN06297382_2108</name>
</gene>
<keyword evidence="3" id="KW-0472">Membrane</keyword>
<dbReference type="Pfam" id="PF00329">
    <property type="entry name" value="Complex1_30kDa"/>
    <property type="match status" value="1"/>
</dbReference>
<dbReference type="GO" id="GO:0008137">
    <property type="term" value="F:NADH dehydrogenase (ubiquinone) activity"/>
    <property type="evidence" value="ECO:0007669"/>
    <property type="project" value="InterPro"/>
</dbReference>
<comment type="catalytic activity">
    <reaction evidence="3 5">
        <text>a quinone + NADH + 5 H(+)(in) = a quinol + NAD(+) + 4 H(+)(out)</text>
        <dbReference type="Rhea" id="RHEA:57888"/>
        <dbReference type="ChEBI" id="CHEBI:15378"/>
        <dbReference type="ChEBI" id="CHEBI:24646"/>
        <dbReference type="ChEBI" id="CHEBI:57540"/>
        <dbReference type="ChEBI" id="CHEBI:57945"/>
        <dbReference type="ChEBI" id="CHEBI:132124"/>
    </reaction>
</comment>
<dbReference type="InterPro" id="IPR001268">
    <property type="entry name" value="NADH_UbQ_OxRdtase_30kDa_su"/>
</dbReference>
<proteinExistence type="inferred from homology"/>
<comment type="subcellular location">
    <subcellularLocation>
        <location evidence="3">Cell membrane</location>
        <topology evidence="3">Peripheral membrane protein</topology>
        <orientation evidence="3">Cytoplasmic side</orientation>
    </subcellularLocation>
</comment>
<evidence type="ECO:0000256" key="5">
    <source>
        <dbReference type="RuleBase" id="RU003582"/>
    </source>
</evidence>
<dbReference type="NCBIfam" id="TIGR01961">
    <property type="entry name" value="NuoC_fam"/>
    <property type="match status" value="1"/>
</dbReference>
<dbReference type="EC" id="7.1.1.-" evidence="3"/>
<keyword evidence="2 3" id="KW-0813">Transport</keyword>
<dbReference type="EMBL" id="FZQA01000004">
    <property type="protein sequence ID" value="SNT74198.1"/>
    <property type="molecule type" value="Genomic_DNA"/>
</dbReference>
<evidence type="ECO:0000256" key="2">
    <source>
        <dbReference type="ARBA" id="ARBA00022448"/>
    </source>
</evidence>
<keyword evidence="8" id="KW-1185">Reference proteome</keyword>
<dbReference type="Gene3D" id="3.30.460.80">
    <property type="entry name" value="NADH:ubiquinone oxidoreductase, 30kDa subunit"/>
    <property type="match status" value="1"/>
</dbReference>
<keyword evidence="3" id="KW-0830">Ubiquinone</keyword>
<sequence length="212" mass="24547">MLVAGCQPLETMNEELKELGEHIASALENDVRGWKVEYGELTVEVHASRIVHVLKFLREDILCRFIQLIDLCGVDYPGRAKRFDVVYHLLSLHNNARIRVKAAVGEDETIPSVIDVFPCADWFEREAFDLYGIVFNGHPDLRRILTDYGFEGYPLRKDFPLTGYVEVRYDDEQKRVVYEPVNLVQEYRNFDYLSPWEGAQYALPGDEKAKSE</sequence>
<protein>
    <recommendedName>
        <fullName evidence="3">NADH-quinone oxidoreductase subunit C</fullName>
        <ecNumber evidence="3">7.1.1.-</ecNumber>
    </recommendedName>
    <alternativeName>
        <fullName evidence="3">NADH dehydrogenase I subunit C</fullName>
    </alternativeName>
    <alternativeName>
        <fullName evidence="3">NDH-1 subunit C</fullName>
    </alternativeName>
</protein>
<dbReference type="AlphaFoldDB" id="A0A239PVQ7"/>
<dbReference type="PANTHER" id="PTHR10884">
    <property type="entry name" value="NADH DEHYDROGENASE UBIQUINONE IRON-SULFUR PROTEIN 3"/>
    <property type="match status" value="1"/>
</dbReference>
<dbReference type="PROSITE" id="PS00542">
    <property type="entry name" value="COMPLEX1_30K"/>
    <property type="match status" value="1"/>
</dbReference>
<keyword evidence="3" id="KW-1003">Cell membrane</keyword>
<dbReference type="Proteomes" id="UP000198346">
    <property type="component" value="Unassembled WGS sequence"/>
</dbReference>
<reference evidence="7 8" key="1">
    <citation type="submission" date="2017-07" db="EMBL/GenBank/DDBJ databases">
        <authorList>
            <person name="Sun Z.S."/>
            <person name="Albrecht U."/>
            <person name="Echele G."/>
            <person name="Lee C.C."/>
        </authorList>
    </citation>
    <scope>NUCLEOTIDE SEQUENCE [LARGE SCALE GENOMIC DNA]</scope>
    <source>
        <strain evidence="7 8">CGMCC 1.12710</strain>
    </source>
</reference>
<feature type="domain" description="NADH:ubiquinone oxidoreductase 30kDa subunit" evidence="6">
    <location>
        <begin position="43"/>
        <end position="164"/>
    </location>
</feature>
<keyword evidence="3 5" id="KW-0874">Quinone</keyword>
<evidence type="ECO:0000256" key="3">
    <source>
        <dbReference type="HAMAP-Rule" id="MF_01357"/>
    </source>
</evidence>
<dbReference type="NCBIfam" id="NF004730">
    <property type="entry name" value="PRK06074.1-1"/>
    <property type="match status" value="1"/>
</dbReference>
<evidence type="ECO:0000256" key="1">
    <source>
        <dbReference type="ARBA" id="ARBA00007569"/>
    </source>
</evidence>
<keyword evidence="3 4" id="KW-0520">NAD</keyword>
<dbReference type="NCBIfam" id="NF004733">
    <property type="entry name" value="PRK06074.1-5"/>
    <property type="match status" value="1"/>
</dbReference>
<dbReference type="GO" id="GO:0050136">
    <property type="term" value="F:NADH dehydrogenase (quinone) (non-electrogenic) activity"/>
    <property type="evidence" value="ECO:0007669"/>
    <property type="project" value="UniProtKB-UniRule"/>
</dbReference>
<dbReference type="InterPro" id="IPR037232">
    <property type="entry name" value="NADH_quin_OxRdtase_su_C/D-like"/>
</dbReference>
<evidence type="ECO:0000256" key="4">
    <source>
        <dbReference type="RuleBase" id="RU003456"/>
    </source>
</evidence>
<keyword evidence="3 4" id="KW-1278">Translocase</keyword>
<evidence type="ECO:0000259" key="6">
    <source>
        <dbReference type="Pfam" id="PF00329"/>
    </source>
</evidence>
<name>A0A239PVQ7_9PROT</name>
<evidence type="ECO:0000313" key="8">
    <source>
        <dbReference type="Proteomes" id="UP000198346"/>
    </source>
</evidence>